<proteinExistence type="predicted"/>
<dbReference type="EMBL" id="CP011129">
    <property type="protein sequence ID" value="ALN78568.1"/>
    <property type="molecule type" value="Genomic_DNA"/>
</dbReference>
<evidence type="ECO:0000313" key="1">
    <source>
        <dbReference type="EMBL" id="ALN78568.1"/>
    </source>
</evidence>
<dbReference type="AlphaFoldDB" id="A0A0S2F4W1"/>
<evidence type="ECO:0000313" key="2">
    <source>
        <dbReference type="Proteomes" id="UP000060787"/>
    </source>
</evidence>
<dbReference type="PATRIC" id="fig|84531.8.peg.419"/>
<organism evidence="1 2">
    <name type="scientific">Lysobacter antibioticus</name>
    <dbReference type="NCBI Taxonomy" id="84531"/>
    <lineage>
        <taxon>Bacteria</taxon>
        <taxon>Pseudomonadati</taxon>
        <taxon>Pseudomonadota</taxon>
        <taxon>Gammaproteobacteria</taxon>
        <taxon>Lysobacterales</taxon>
        <taxon>Lysobacteraceae</taxon>
        <taxon>Lysobacter</taxon>
    </lineage>
</organism>
<name>A0A0S2F4W1_LYSAN</name>
<protein>
    <submittedName>
        <fullName evidence="1">Uncharacterized protein</fullName>
    </submittedName>
</protein>
<keyword evidence="2" id="KW-1185">Reference proteome</keyword>
<dbReference type="Proteomes" id="UP000060787">
    <property type="component" value="Chromosome"/>
</dbReference>
<reference evidence="1 2" key="1">
    <citation type="journal article" date="2015" name="BMC Genomics">
        <title>Comparative genomics and metabolic profiling of the genus Lysobacter.</title>
        <authorList>
            <person name="de Bruijn I."/>
            <person name="Cheng X."/>
            <person name="de Jager V."/>
            <person name="Exposito R.G."/>
            <person name="Watrous J."/>
            <person name="Patel N."/>
            <person name="Postma J."/>
            <person name="Dorrestein P.C."/>
            <person name="Kobayashi D."/>
            <person name="Raaijmakers J.M."/>
        </authorList>
    </citation>
    <scope>NUCLEOTIDE SEQUENCE [LARGE SCALE GENOMIC DNA]</scope>
    <source>
        <strain evidence="1 2">76</strain>
    </source>
</reference>
<sequence>MPLGELGVAALDDLAGTMEVKAEYETIFSVEISFVWISHGVPIISDEHLHHFGLEVNC</sequence>
<gene>
    <name evidence="1" type="ORF">LA76x_0407</name>
</gene>
<dbReference type="KEGG" id="lab:LA76x_0407"/>
<accession>A0A0S2F4W1</accession>